<dbReference type="GO" id="GO:0034220">
    <property type="term" value="P:monoatomic ion transmembrane transport"/>
    <property type="evidence" value="ECO:0007669"/>
    <property type="project" value="UniProtKB-KW"/>
</dbReference>
<organism evidence="16 17">
    <name type="scientific">Drosophila willistoni</name>
    <name type="common">Fruit fly</name>
    <dbReference type="NCBI Taxonomy" id="7260"/>
    <lineage>
        <taxon>Eukaryota</taxon>
        <taxon>Metazoa</taxon>
        <taxon>Ecdysozoa</taxon>
        <taxon>Arthropoda</taxon>
        <taxon>Hexapoda</taxon>
        <taxon>Insecta</taxon>
        <taxon>Pterygota</taxon>
        <taxon>Neoptera</taxon>
        <taxon>Endopterygota</taxon>
        <taxon>Diptera</taxon>
        <taxon>Brachycera</taxon>
        <taxon>Muscomorpha</taxon>
        <taxon>Ephydroidea</taxon>
        <taxon>Drosophilidae</taxon>
        <taxon>Drosophila</taxon>
        <taxon>Sophophora</taxon>
    </lineage>
</organism>
<feature type="compositionally biased region" description="Acidic residues" evidence="13">
    <location>
        <begin position="34"/>
        <end position="46"/>
    </location>
</feature>
<feature type="chain" id="PRO_5002814665" description="LRRNT domain-containing protein" evidence="15">
    <location>
        <begin position="25"/>
        <end position="467"/>
    </location>
</feature>
<keyword evidence="3" id="KW-1003">Cell membrane</keyword>
<evidence type="ECO:0000256" key="4">
    <source>
        <dbReference type="ARBA" id="ARBA00022614"/>
    </source>
</evidence>
<proteinExistence type="predicted"/>
<sequence length="467" mass="51876">MHVYYKFGLLLIFLLSVSISHTYAAPSAEASDYDSYDNYDDDDDDYGTGKTAENESKSNPELAMIIGSSTTTTTTTYRPIFHIPRRSNHVLEPSCPRNCLCLEDYKFVQCTNAHLTHVPLDMPKTAAIIDLSHNVIAELRAEDFANLSKVVEINLNHNLLSRLDKEAFYGLERLRRLRLANNRLTKIDPDTFGGASDLFSLDLSNNSVIQRTDGRSFLNQPKLSEFSCSNCSWTELPEQIFSNMSALTALRLDHNDFQQQINTRAFAPLEKLIKLKLPELNQENIEKLCNLLDNIDNISFKNFDISCFELVSGTSFNKSLIQPTEAPNNKRVSAQLPTTIKPTTTPAPAPPRSANRNRNKMNNNNTAAAAVDGVEIAKANILGSEGGIVDGTTTGTDKEEPYQVPISREVINTLLICIMVIAIIGIIIGLICRKDVGGIKTKCCRTSKPEPKDQVHPTEEIPLNKLA</sequence>
<keyword evidence="8 14" id="KW-1133">Transmembrane helix</keyword>
<evidence type="ECO:0000256" key="14">
    <source>
        <dbReference type="SAM" id="Phobius"/>
    </source>
</evidence>
<evidence type="ECO:0000313" key="17">
    <source>
        <dbReference type="Proteomes" id="UP000007798"/>
    </source>
</evidence>
<evidence type="ECO:0000313" key="16">
    <source>
        <dbReference type="EMBL" id="EDW73097.1"/>
    </source>
</evidence>
<evidence type="ECO:0000256" key="11">
    <source>
        <dbReference type="ARBA" id="ARBA00023157"/>
    </source>
</evidence>
<evidence type="ECO:0000256" key="9">
    <source>
        <dbReference type="ARBA" id="ARBA00023065"/>
    </source>
</evidence>
<feature type="compositionally biased region" description="Basic and acidic residues" evidence="13">
    <location>
        <begin position="447"/>
        <end position="459"/>
    </location>
</feature>
<dbReference type="GO" id="GO:0005886">
    <property type="term" value="C:plasma membrane"/>
    <property type="evidence" value="ECO:0007669"/>
    <property type="project" value="UniProtKB-SubCell"/>
</dbReference>
<evidence type="ECO:0000256" key="3">
    <source>
        <dbReference type="ARBA" id="ARBA00022475"/>
    </source>
</evidence>
<evidence type="ECO:0000256" key="13">
    <source>
        <dbReference type="SAM" id="MobiDB-lite"/>
    </source>
</evidence>
<dbReference type="EMBL" id="CH963847">
    <property type="protein sequence ID" value="EDW73097.1"/>
    <property type="molecule type" value="Genomic_DNA"/>
</dbReference>
<evidence type="ECO:0000256" key="12">
    <source>
        <dbReference type="ARBA" id="ARBA00023303"/>
    </source>
</evidence>
<evidence type="ECO:0000256" key="1">
    <source>
        <dbReference type="ARBA" id="ARBA00004162"/>
    </source>
</evidence>
<dbReference type="InterPro" id="IPR051432">
    <property type="entry name" value="KCNMA1_auxiliary"/>
</dbReference>
<evidence type="ECO:0000256" key="8">
    <source>
        <dbReference type="ARBA" id="ARBA00022989"/>
    </source>
</evidence>
<protein>
    <recommendedName>
        <fullName evidence="18">LRRNT domain-containing protein</fullName>
    </recommendedName>
</protein>
<dbReference type="InterPro" id="IPR032675">
    <property type="entry name" value="LRR_dom_sf"/>
</dbReference>
<dbReference type="PANTHER" id="PTHR46473">
    <property type="entry name" value="GH08155P"/>
    <property type="match status" value="1"/>
</dbReference>
<dbReference type="Gene3D" id="3.80.10.10">
    <property type="entry name" value="Ribonuclease Inhibitor"/>
    <property type="match status" value="2"/>
</dbReference>
<keyword evidence="4" id="KW-0433">Leucine-rich repeat</keyword>
<dbReference type="PhylomeDB" id="B4ML39"/>
<dbReference type="FunCoup" id="B4ML39">
    <property type="interactions" value="1"/>
</dbReference>
<evidence type="ECO:0000256" key="6">
    <source>
        <dbReference type="ARBA" id="ARBA00022729"/>
    </source>
</evidence>
<keyword evidence="6 15" id="KW-0732">Signal</keyword>
<dbReference type="InterPro" id="IPR003591">
    <property type="entry name" value="Leu-rich_rpt_typical-subtyp"/>
</dbReference>
<keyword evidence="9" id="KW-0406">Ion transport</keyword>
<feature type="transmembrane region" description="Helical" evidence="14">
    <location>
        <begin position="410"/>
        <end position="432"/>
    </location>
</feature>
<feature type="region of interest" description="Disordered" evidence="13">
    <location>
        <begin position="445"/>
        <end position="467"/>
    </location>
</feature>
<evidence type="ECO:0000256" key="15">
    <source>
        <dbReference type="SAM" id="SignalP"/>
    </source>
</evidence>
<keyword evidence="10 14" id="KW-0472">Membrane</keyword>
<evidence type="ECO:0000256" key="5">
    <source>
        <dbReference type="ARBA" id="ARBA00022692"/>
    </source>
</evidence>
<comment type="subcellular location">
    <subcellularLocation>
        <location evidence="1">Cell membrane</location>
        <topology evidence="1">Single-pass membrane protein</topology>
    </subcellularLocation>
</comment>
<dbReference type="AlphaFoldDB" id="B4ML39"/>
<dbReference type="Pfam" id="PF13855">
    <property type="entry name" value="LRR_8"/>
    <property type="match status" value="1"/>
</dbReference>
<evidence type="ECO:0000256" key="2">
    <source>
        <dbReference type="ARBA" id="ARBA00022448"/>
    </source>
</evidence>
<dbReference type="InParanoid" id="B4ML39"/>
<dbReference type="STRING" id="7260.B4ML39"/>
<dbReference type="InterPro" id="IPR001611">
    <property type="entry name" value="Leu-rich_rpt"/>
</dbReference>
<dbReference type="HOGENOM" id="CLU_045308_0_0_1"/>
<keyword evidence="5 14" id="KW-0812">Transmembrane</keyword>
<accession>B4ML39</accession>
<dbReference type="eggNOG" id="KOG0619">
    <property type="taxonomic scope" value="Eukaryota"/>
</dbReference>
<dbReference type="SMART" id="SM00369">
    <property type="entry name" value="LRR_TYP"/>
    <property type="match status" value="3"/>
</dbReference>
<evidence type="ECO:0000256" key="7">
    <source>
        <dbReference type="ARBA" id="ARBA00022737"/>
    </source>
</evidence>
<feature type="compositionally biased region" description="Low complexity" evidence="13">
    <location>
        <begin position="352"/>
        <end position="361"/>
    </location>
</feature>
<feature type="region of interest" description="Disordered" evidence="13">
    <location>
        <begin position="339"/>
        <end position="361"/>
    </location>
</feature>
<keyword evidence="12" id="KW-0407">Ion channel</keyword>
<feature type="region of interest" description="Disordered" evidence="13">
    <location>
        <begin position="34"/>
        <end position="59"/>
    </location>
</feature>
<dbReference type="OMA" id="YVQCANA"/>
<feature type="signal peptide" evidence="15">
    <location>
        <begin position="1"/>
        <end position="24"/>
    </location>
</feature>
<evidence type="ECO:0000256" key="10">
    <source>
        <dbReference type="ARBA" id="ARBA00023136"/>
    </source>
</evidence>
<gene>
    <name evidence="16" type="primary">Dwil\GK16825</name>
    <name evidence="16" type="ORF">Dwil_GK16825</name>
</gene>
<keyword evidence="17" id="KW-1185">Reference proteome</keyword>
<dbReference type="OrthoDB" id="694479at2759"/>
<evidence type="ECO:0008006" key="18">
    <source>
        <dbReference type="Google" id="ProtNLM"/>
    </source>
</evidence>
<dbReference type="SUPFAM" id="SSF52058">
    <property type="entry name" value="L domain-like"/>
    <property type="match status" value="1"/>
</dbReference>
<keyword evidence="11" id="KW-1015">Disulfide bond</keyword>
<reference evidence="16 17" key="1">
    <citation type="journal article" date="2007" name="Nature">
        <title>Evolution of genes and genomes on the Drosophila phylogeny.</title>
        <authorList>
            <consortium name="Drosophila 12 Genomes Consortium"/>
            <person name="Clark A.G."/>
            <person name="Eisen M.B."/>
            <person name="Smith D.R."/>
            <person name="Bergman C.M."/>
            <person name="Oliver B."/>
            <person name="Markow T.A."/>
            <person name="Kaufman T.C."/>
            <person name="Kellis M."/>
            <person name="Gelbart W."/>
            <person name="Iyer V.N."/>
            <person name="Pollard D.A."/>
            <person name="Sackton T.B."/>
            <person name="Larracuente A.M."/>
            <person name="Singh N.D."/>
            <person name="Abad J.P."/>
            <person name="Abt D.N."/>
            <person name="Adryan B."/>
            <person name="Aguade M."/>
            <person name="Akashi H."/>
            <person name="Anderson W.W."/>
            <person name="Aquadro C.F."/>
            <person name="Ardell D.H."/>
            <person name="Arguello R."/>
            <person name="Artieri C.G."/>
            <person name="Barbash D.A."/>
            <person name="Barker D."/>
            <person name="Barsanti P."/>
            <person name="Batterham P."/>
            <person name="Batzoglou S."/>
            <person name="Begun D."/>
            <person name="Bhutkar A."/>
            <person name="Blanco E."/>
            <person name="Bosak S.A."/>
            <person name="Bradley R.K."/>
            <person name="Brand A.D."/>
            <person name="Brent M.R."/>
            <person name="Brooks A.N."/>
            <person name="Brown R.H."/>
            <person name="Butlin R.K."/>
            <person name="Caggese C."/>
            <person name="Calvi B.R."/>
            <person name="Bernardo de Carvalho A."/>
            <person name="Caspi A."/>
            <person name="Castrezana S."/>
            <person name="Celniker S.E."/>
            <person name="Chang J.L."/>
            <person name="Chapple C."/>
            <person name="Chatterji S."/>
            <person name="Chinwalla A."/>
            <person name="Civetta A."/>
            <person name="Clifton S.W."/>
            <person name="Comeron J.M."/>
            <person name="Costello J.C."/>
            <person name="Coyne J.A."/>
            <person name="Daub J."/>
            <person name="David R.G."/>
            <person name="Delcher A.L."/>
            <person name="Delehaunty K."/>
            <person name="Do C.B."/>
            <person name="Ebling H."/>
            <person name="Edwards K."/>
            <person name="Eickbush T."/>
            <person name="Evans J.D."/>
            <person name="Filipski A."/>
            <person name="Findeiss S."/>
            <person name="Freyhult E."/>
            <person name="Fulton L."/>
            <person name="Fulton R."/>
            <person name="Garcia A.C."/>
            <person name="Gardiner A."/>
            <person name="Garfield D.A."/>
            <person name="Garvin B.E."/>
            <person name="Gibson G."/>
            <person name="Gilbert D."/>
            <person name="Gnerre S."/>
            <person name="Godfrey J."/>
            <person name="Good R."/>
            <person name="Gotea V."/>
            <person name="Gravely B."/>
            <person name="Greenberg A.J."/>
            <person name="Griffiths-Jones S."/>
            <person name="Gross S."/>
            <person name="Guigo R."/>
            <person name="Gustafson E.A."/>
            <person name="Haerty W."/>
            <person name="Hahn M.W."/>
            <person name="Halligan D.L."/>
            <person name="Halpern A.L."/>
            <person name="Halter G.M."/>
            <person name="Han M.V."/>
            <person name="Heger A."/>
            <person name="Hillier L."/>
            <person name="Hinrichs A.S."/>
            <person name="Holmes I."/>
            <person name="Hoskins R.A."/>
            <person name="Hubisz M.J."/>
            <person name="Hultmark D."/>
            <person name="Huntley M.A."/>
            <person name="Jaffe D.B."/>
            <person name="Jagadeeshan S."/>
            <person name="Jeck W.R."/>
            <person name="Johnson J."/>
            <person name="Jones C.D."/>
            <person name="Jordan W.C."/>
            <person name="Karpen G.H."/>
            <person name="Kataoka E."/>
            <person name="Keightley P.D."/>
            <person name="Kheradpour P."/>
            <person name="Kirkness E.F."/>
            <person name="Koerich L.B."/>
            <person name="Kristiansen K."/>
            <person name="Kudrna D."/>
            <person name="Kulathinal R.J."/>
            <person name="Kumar S."/>
            <person name="Kwok R."/>
            <person name="Lander E."/>
            <person name="Langley C.H."/>
            <person name="Lapoint R."/>
            <person name="Lazzaro B.P."/>
            <person name="Lee S.J."/>
            <person name="Levesque L."/>
            <person name="Li R."/>
            <person name="Lin C.F."/>
            <person name="Lin M.F."/>
            <person name="Lindblad-Toh K."/>
            <person name="Llopart A."/>
            <person name="Long M."/>
            <person name="Low L."/>
            <person name="Lozovsky E."/>
            <person name="Lu J."/>
            <person name="Luo M."/>
            <person name="Machado C.A."/>
            <person name="Makalowski W."/>
            <person name="Marzo M."/>
            <person name="Matsuda M."/>
            <person name="Matzkin L."/>
            <person name="McAllister B."/>
            <person name="McBride C.S."/>
            <person name="McKernan B."/>
            <person name="McKernan K."/>
            <person name="Mendez-Lago M."/>
            <person name="Minx P."/>
            <person name="Mollenhauer M.U."/>
            <person name="Montooth K."/>
            <person name="Mount S.M."/>
            <person name="Mu X."/>
            <person name="Myers E."/>
            <person name="Negre B."/>
            <person name="Newfeld S."/>
            <person name="Nielsen R."/>
            <person name="Noor M.A."/>
            <person name="O'Grady P."/>
            <person name="Pachter L."/>
            <person name="Papaceit M."/>
            <person name="Parisi M.J."/>
            <person name="Parisi M."/>
            <person name="Parts L."/>
            <person name="Pedersen J.S."/>
            <person name="Pesole G."/>
            <person name="Phillippy A.M."/>
            <person name="Ponting C.P."/>
            <person name="Pop M."/>
            <person name="Porcelli D."/>
            <person name="Powell J.R."/>
            <person name="Prohaska S."/>
            <person name="Pruitt K."/>
            <person name="Puig M."/>
            <person name="Quesneville H."/>
            <person name="Ram K.R."/>
            <person name="Rand D."/>
            <person name="Rasmussen M.D."/>
            <person name="Reed L.K."/>
            <person name="Reenan R."/>
            <person name="Reily A."/>
            <person name="Remington K.A."/>
            <person name="Rieger T.T."/>
            <person name="Ritchie M.G."/>
            <person name="Robin C."/>
            <person name="Rogers Y.H."/>
            <person name="Rohde C."/>
            <person name="Rozas J."/>
            <person name="Rubenfield M.J."/>
            <person name="Ruiz A."/>
            <person name="Russo S."/>
            <person name="Salzberg S.L."/>
            <person name="Sanchez-Gracia A."/>
            <person name="Saranga D.J."/>
            <person name="Sato H."/>
            <person name="Schaeffer S.W."/>
            <person name="Schatz M.C."/>
            <person name="Schlenke T."/>
            <person name="Schwartz R."/>
            <person name="Segarra C."/>
            <person name="Singh R.S."/>
            <person name="Sirot L."/>
            <person name="Sirota M."/>
            <person name="Sisneros N.B."/>
            <person name="Smith C.D."/>
            <person name="Smith T.F."/>
            <person name="Spieth J."/>
            <person name="Stage D.E."/>
            <person name="Stark A."/>
            <person name="Stephan W."/>
            <person name="Strausberg R.L."/>
            <person name="Strempel S."/>
            <person name="Sturgill D."/>
            <person name="Sutton G."/>
            <person name="Sutton G.G."/>
            <person name="Tao W."/>
            <person name="Teichmann S."/>
            <person name="Tobari Y.N."/>
            <person name="Tomimura Y."/>
            <person name="Tsolas J.M."/>
            <person name="Valente V.L."/>
            <person name="Venter E."/>
            <person name="Venter J.C."/>
            <person name="Vicario S."/>
            <person name="Vieira F.G."/>
            <person name="Vilella A.J."/>
            <person name="Villasante A."/>
            <person name="Walenz B."/>
            <person name="Wang J."/>
            <person name="Wasserman M."/>
            <person name="Watts T."/>
            <person name="Wilson D."/>
            <person name="Wilson R.K."/>
            <person name="Wing R.A."/>
            <person name="Wolfner M.F."/>
            <person name="Wong A."/>
            <person name="Wong G.K."/>
            <person name="Wu C.I."/>
            <person name="Wu G."/>
            <person name="Yamamoto D."/>
            <person name="Yang H.P."/>
            <person name="Yang S.P."/>
            <person name="Yorke J.A."/>
            <person name="Yoshida K."/>
            <person name="Zdobnov E."/>
            <person name="Zhang P."/>
            <person name="Zhang Y."/>
            <person name="Zimin A.V."/>
            <person name="Baldwin J."/>
            <person name="Abdouelleil A."/>
            <person name="Abdulkadir J."/>
            <person name="Abebe A."/>
            <person name="Abera B."/>
            <person name="Abreu J."/>
            <person name="Acer S.C."/>
            <person name="Aftuck L."/>
            <person name="Alexander A."/>
            <person name="An P."/>
            <person name="Anderson E."/>
            <person name="Anderson S."/>
            <person name="Arachi H."/>
            <person name="Azer M."/>
            <person name="Bachantsang P."/>
            <person name="Barry A."/>
            <person name="Bayul T."/>
            <person name="Berlin A."/>
            <person name="Bessette D."/>
            <person name="Bloom T."/>
            <person name="Blye J."/>
            <person name="Boguslavskiy L."/>
            <person name="Bonnet C."/>
            <person name="Boukhgalter B."/>
            <person name="Bourzgui I."/>
            <person name="Brown A."/>
            <person name="Cahill P."/>
            <person name="Channer S."/>
            <person name="Cheshatsang Y."/>
            <person name="Chuda L."/>
            <person name="Citroen M."/>
            <person name="Collymore A."/>
            <person name="Cooke P."/>
            <person name="Costello M."/>
            <person name="D'Aco K."/>
            <person name="Daza R."/>
            <person name="De Haan G."/>
            <person name="DeGray S."/>
            <person name="DeMaso C."/>
            <person name="Dhargay N."/>
            <person name="Dooley K."/>
            <person name="Dooley E."/>
            <person name="Doricent M."/>
            <person name="Dorje P."/>
            <person name="Dorjee K."/>
            <person name="Dupes A."/>
            <person name="Elong R."/>
            <person name="Falk J."/>
            <person name="Farina A."/>
            <person name="Faro S."/>
            <person name="Ferguson D."/>
            <person name="Fisher S."/>
            <person name="Foley C.D."/>
            <person name="Franke A."/>
            <person name="Friedrich D."/>
            <person name="Gadbois L."/>
            <person name="Gearin G."/>
            <person name="Gearin C.R."/>
            <person name="Giannoukos G."/>
            <person name="Goode T."/>
            <person name="Graham J."/>
            <person name="Grandbois E."/>
            <person name="Grewal S."/>
            <person name="Gyaltsen K."/>
            <person name="Hafez N."/>
            <person name="Hagos B."/>
            <person name="Hall J."/>
            <person name="Henson C."/>
            <person name="Hollinger A."/>
            <person name="Honan T."/>
            <person name="Huard M.D."/>
            <person name="Hughes L."/>
            <person name="Hurhula B."/>
            <person name="Husby M.E."/>
            <person name="Kamat A."/>
            <person name="Kanga B."/>
            <person name="Kashin S."/>
            <person name="Khazanovich D."/>
            <person name="Kisner P."/>
            <person name="Lance K."/>
            <person name="Lara M."/>
            <person name="Lee W."/>
            <person name="Lennon N."/>
            <person name="Letendre F."/>
            <person name="LeVine R."/>
            <person name="Lipovsky A."/>
            <person name="Liu X."/>
            <person name="Liu J."/>
            <person name="Liu S."/>
            <person name="Lokyitsang T."/>
            <person name="Lokyitsang Y."/>
            <person name="Lubonja R."/>
            <person name="Lui A."/>
            <person name="MacDonald P."/>
            <person name="Magnisalis V."/>
            <person name="Maru K."/>
            <person name="Matthews C."/>
            <person name="McCusker W."/>
            <person name="McDonough S."/>
            <person name="Mehta T."/>
            <person name="Meldrim J."/>
            <person name="Meneus L."/>
            <person name="Mihai O."/>
            <person name="Mihalev A."/>
            <person name="Mihova T."/>
            <person name="Mittelman R."/>
            <person name="Mlenga V."/>
            <person name="Montmayeur A."/>
            <person name="Mulrain L."/>
            <person name="Navidi A."/>
            <person name="Naylor J."/>
            <person name="Negash T."/>
            <person name="Nguyen T."/>
            <person name="Nguyen N."/>
            <person name="Nicol R."/>
            <person name="Norbu C."/>
            <person name="Norbu N."/>
            <person name="Novod N."/>
            <person name="O'Neill B."/>
            <person name="Osman S."/>
            <person name="Markiewicz E."/>
            <person name="Oyono O.L."/>
            <person name="Patti C."/>
            <person name="Phunkhang P."/>
            <person name="Pierre F."/>
            <person name="Priest M."/>
            <person name="Raghuraman S."/>
            <person name="Rege F."/>
            <person name="Reyes R."/>
            <person name="Rise C."/>
            <person name="Rogov P."/>
            <person name="Ross K."/>
            <person name="Ryan E."/>
            <person name="Settipalli S."/>
            <person name="Shea T."/>
            <person name="Sherpa N."/>
            <person name="Shi L."/>
            <person name="Shih D."/>
            <person name="Sparrow T."/>
            <person name="Spaulding J."/>
            <person name="Stalker J."/>
            <person name="Stange-Thomann N."/>
            <person name="Stavropoulos S."/>
            <person name="Stone C."/>
            <person name="Strader C."/>
            <person name="Tesfaye S."/>
            <person name="Thomson T."/>
            <person name="Thoulutsang Y."/>
            <person name="Thoulutsang D."/>
            <person name="Topham K."/>
            <person name="Topping I."/>
            <person name="Tsamla T."/>
            <person name="Vassiliev H."/>
            <person name="Vo A."/>
            <person name="Wangchuk T."/>
            <person name="Wangdi T."/>
            <person name="Weiand M."/>
            <person name="Wilkinson J."/>
            <person name="Wilson A."/>
            <person name="Yadav S."/>
            <person name="Young G."/>
            <person name="Yu Q."/>
            <person name="Zembek L."/>
            <person name="Zhong D."/>
            <person name="Zimmer A."/>
            <person name="Zwirko Z."/>
            <person name="Jaffe D.B."/>
            <person name="Alvarez P."/>
            <person name="Brockman W."/>
            <person name="Butler J."/>
            <person name="Chin C."/>
            <person name="Gnerre S."/>
            <person name="Grabherr M."/>
            <person name="Kleber M."/>
            <person name="Mauceli E."/>
            <person name="MacCallum I."/>
        </authorList>
    </citation>
    <scope>NUCLEOTIDE SEQUENCE [LARGE SCALE GENOMIC DNA]</scope>
    <source>
        <strain evidence="17">Tucson 14030-0811.24</strain>
    </source>
</reference>
<dbReference type="Proteomes" id="UP000007798">
    <property type="component" value="Unassembled WGS sequence"/>
</dbReference>
<name>B4ML39_DROWI</name>
<dbReference type="KEGG" id="dwi:6638963"/>
<dbReference type="PANTHER" id="PTHR46473:SF10">
    <property type="entry name" value="LD45603P-RELATED"/>
    <property type="match status" value="1"/>
</dbReference>
<keyword evidence="2" id="KW-0813">Transport</keyword>
<keyword evidence="7" id="KW-0677">Repeat</keyword>